<reference evidence="10" key="1">
    <citation type="submission" date="2020-01" db="EMBL/GenBank/DDBJ databases">
        <authorList>
            <person name="Meier V. D."/>
            <person name="Meier V D."/>
        </authorList>
    </citation>
    <scope>NUCLEOTIDE SEQUENCE</scope>
    <source>
        <strain evidence="10">HLG_WM_MAG_10</strain>
    </source>
</reference>
<evidence type="ECO:0000256" key="4">
    <source>
        <dbReference type="ARBA" id="ARBA00022519"/>
    </source>
</evidence>
<keyword evidence="4" id="KW-0997">Cell inner membrane</keyword>
<protein>
    <submittedName>
        <fullName evidence="10">Probable transmembrane protein</fullName>
    </submittedName>
</protein>
<evidence type="ECO:0000256" key="6">
    <source>
        <dbReference type="ARBA" id="ARBA00022989"/>
    </source>
</evidence>
<evidence type="ECO:0000256" key="7">
    <source>
        <dbReference type="ARBA" id="ARBA00023136"/>
    </source>
</evidence>
<dbReference type="InterPro" id="IPR007272">
    <property type="entry name" value="Sulf_transp_TsuA/YedE"/>
</dbReference>
<feature type="transmembrane region" description="Helical" evidence="9">
    <location>
        <begin position="127"/>
        <end position="149"/>
    </location>
</feature>
<feature type="transmembrane region" description="Helical" evidence="9">
    <location>
        <begin position="169"/>
        <end position="191"/>
    </location>
</feature>
<keyword evidence="5 9" id="KW-0812">Transmembrane</keyword>
<gene>
    <name evidence="10" type="ORF">HELGO_WM22645</name>
</gene>
<dbReference type="PANTHER" id="PTHR30574:SF1">
    <property type="entry name" value="SULPHUR TRANSPORT DOMAIN-CONTAINING PROTEIN"/>
    <property type="match status" value="1"/>
</dbReference>
<dbReference type="Pfam" id="PF04143">
    <property type="entry name" value="Sulf_transp"/>
    <property type="match status" value="1"/>
</dbReference>
<comment type="subcellular location">
    <subcellularLocation>
        <location evidence="1">Cell inner membrane</location>
        <topology evidence="1">Multi-pass membrane protein</topology>
    </subcellularLocation>
</comment>
<evidence type="ECO:0000256" key="2">
    <source>
        <dbReference type="ARBA" id="ARBA00022448"/>
    </source>
</evidence>
<proteinExistence type="inferred from homology"/>
<feature type="transmembrane region" description="Helical" evidence="9">
    <location>
        <begin position="12"/>
        <end position="29"/>
    </location>
</feature>
<keyword evidence="2" id="KW-0813">Transport</keyword>
<dbReference type="EMBL" id="CACVAQ010000433">
    <property type="protein sequence ID" value="CAA6828576.1"/>
    <property type="molecule type" value="Genomic_DNA"/>
</dbReference>
<evidence type="ECO:0000256" key="1">
    <source>
        <dbReference type="ARBA" id="ARBA00004429"/>
    </source>
</evidence>
<dbReference type="PANTHER" id="PTHR30574">
    <property type="entry name" value="INNER MEMBRANE PROTEIN YEDE"/>
    <property type="match status" value="1"/>
</dbReference>
<evidence type="ECO:0000313" key="10">
    <source>
        <dbReference type="EMBL" id="CAA6828576.1"/>
    </source>
</evidence>
<organism evidence="10">
    <name type="scientific">uncultured Aureispira sp</name>
    <dbReference type="NCBI Taxonomy" id="1331704"/>
    <lineage>
        <taxon>Bacteria</taxon>
        <taxon>Pseudomonadati</taxon>
        <taxon>Bacteroidota</taxon>
        <taxon>Saprospiria</taxon>
        <taxon>Saprospirales</taxon>
        <taxon>Saprospiraceae</taxon>
        <taxon>Aureispira</taxon>
        <taxon>environmental samples</taxon>
    </lineage>
</organism>
<dbReference type="GO" id="GO:0005886">
    <property type="term" value="C:plasma membrane"/>
    <property type="evidence" value="ECO:0007669"/>
    <property type="project" value="UniProtKB-SubCell"/>
</dbReference>
<dbReference type="AlphaFoldDB" id="A0A6S6U6A1"/>
<name>A0A6S6U6A1_9BACT</name>
<evidence type="ECO:0000256" key="3">
    <source>
        <dbReference type="ARBA" id="ARBA00022475"/>
    </source>
</evidence>
<keyword evidence="6 9" id="KW-1133">Transmembrane helix</keyword>
<evidence type="ECO:0000256" key="8">
    <source>
        <dbReference type="ARBA" id="ARBA00035655"/>
    </source>
</evidence>
<comment type="similarity">
    <text evidence="8">Belongs to the TsuA/YedE (TC 9.B.102) family.</text>
</comment>
<sequence length="193" mass="20800">MLELLQQPWHWAFSGFMIALTMFILLFWGKSFGMSATMRAMCAAGGAGKKISFFDFDWKMQRWNLLFAIGAVLGGYVAATYLASPEPVKISAATIAHLQGWGISYPSTIAEGTGYVPLDLYNWETLFSLKGFLLFVVGGFLVGFGARYAGGCTSGHAISGLSNLQVPSLIAVIGFFIGGLLMSHILLPLVLAL</sequence>
<evidence type="ECO:0000256" key="5">
    <source>
        <dbReference type="ARBA" id="ARBA00022692"/>
    </source>
</evidence>
<feature type="transmembrane region" description="Helical" evidence="9">
    <location>
        <begin position="63"/>
        <end position="83"/>
    </location>
</feature>
<keyword evidence="7 9" id="KW-0472">Membrane</keyword>
<accession>A0A6S6U6A1</accession>
<keyword evidence="3" id="KW-1003">Cell membrane</keyword>
<evidence type="ECO:0000256" key="9">
    <source>
        <dbReference type="SAM" id="Phobius"/>
    </source>
</evidence>